<dbReference type="OrthoDB" id="10264738at2759"/>
<name>A0A0N4UJN5_DRAME</name>
<evidence type="ECO:0000313" key="14">
    <source>
        <dbReference type="WBParaSite" id="DME_0000787901-mRNA-1"/>
    </source>
</evidence>
<keyword evidence="5" id="KW-0378">Hydrolase</keyword>
<keyword evidence="9" id="KW-1133">Transmembrane helix</keyword>
<evidence type="ECO:0000256" key="8">
    <source>
        <dbReference type="ARBA" id="ARBA00023211"/>
    </source>
</evidence>
<evidence type="ECO:0000256" key="3">
    <source>
        <dbReference type="ARBA" id="ARBA00013081"/>
    </source>
</evidence>
<dbReference type="Pfam" id="PF00481">
    <property type="entry name" value="PP2C"/>
    <property type="match status" value="1"/>
</dbReference>
<proteinExistence type="inferred from homology"/>
<keyword evidence="8" id="KW-0464">Manganese</keyword>
<comment type="similarity">
    <text evidence="2">Belongs to the PP2C family.</text>
</comment>
<evidence type="ECO:0000256" key="9">
    <source>
        <dbReference type="SAM" id="Phobius"/>
    </source>
</evidence>
<keyword evidence="9" id="KW-0812">Transmembrane</keyword>
<keyword evidence="7" id="KW-0904">Protein phosphatase</keyword>
<evidence type="ECO:0000256" key="4">
    <source>
        <dbReference type="ARBA" id="ARBA00022723"/>
    </source>
</evidence>
<dbReference type="PANTHER" id="PTHR13832:SF803">
    <property type="entry name" value="PROTEIN PHOSPHATASE 1G"/>
    <property type="match status" value="1"/>
</dbReference>
<evidence type="ECO:0000256" key="1">
    <source>
        <dbReference type="ARBA" id="ARBA00001936"/>
    </source>
</evidence>
<dbReference type="InterPro" id="IPR036457">
    <property type="entry name" value="PPM-type-like_dom_sf"/>
</dbReference>
<evidence type="ECO:0000259" key="10">
    <source>
        <dbReference type="PROSITE" id="PS51746"/>
    </source>
</evidence>
<evidence type="ECO:0000256" key="6">
    <source>
        <dbReference type="ARBA" id="ARBA00022842"/>
    </source>
</evidence>
<dbReference type="Gene3D" id="3.60.40.10">
    <property type="entry name" value="PPM-type phosphatase domain"/>
    <property type="match status" value="1"/>
</dbReference>
<keyword evidence="9" id="KW-0472">Membrane</keyword>
<evidence type="ECO:0000256" key="7">
    <source>
        <dbReference type="ARBA" id="ARBA00022912"/>
    </source>
</evidence>
<dbReference type="SUPFAM" id="SSF81606">
    <property type="entry name" value="PP2C-like"/>
    <property type="match status" value="1"/>
</dbReference>
<dbReference type="PROSITE" id="PS51746">
    <property type="entry name" value="PPM_2"/>
    <property type="match status" value="1"/>
</dbReference>
<keyword evidence="4" id="KW-0479">Metal-binding</keyword>
<dbReference type="CDD" id="cd00143">
    <property type="entry name" value="PP2Cc"/>
    <property type="match status" value="1"/>
</dbReference>
<evidence type="ECO:0000313" key="11">
    <source>
        <dbReference type="EMBL" id="VDN60255.1"/>
    </source>
</evidence>
<reference evidence="14" key="1">
    <citation type="submission" date="2017-02" db="UniProtKB">
        <authorList>
            <consortium name="WormBaseParasite"/>
        </authorList>
    </citation>
    <scope>IDENTIFICATION</scope>
</reference>
<accession>A0A0N4UJN5</accession>
<dbReference type="EMBL" id="UYYG01001207">
    <property type="protein sequence ID" value="VDN60255.1"/>
    <property type="molecule type" value="Genomic_DNA"/>
</dbReference>
<reference evidence="11 13" key="2">
    <citation type="submission" date="2018-11" db="EMBL/GenBank/DDBJ databases">
        <authorList>
            <consortium name="Pathogen Informatics"/>
        </authorList>
    </citation>
    <scope>NUCLEOTIDE SEQUENCE [LARGE SCALE GENOMIC DNA]</scope>
</reference>
<keyword evidence="13" id="KW-1185">Reference proteome</keyword>
<keyword evidence="6" id="KW-0460">Magnesium</keyword>
<feature type="transmembrane region" description="Helical" evidence="9">
    <location>
        <begin position="12"/>
        <end position="31"/>
    </location>
</feature>
<dbReference type="PANTHER" id="PTHR13832">
    <property type="entry name" value="PROTEIN PHOSPHATASE 2C"/>
    <property type="match status" value="1"/>
</dbReference>
<dbReference type="WBParaSite" id="DME_0000787901-mRNA-1">
    <property type="protein sequence ID" value="DME_0000787901-mRNA-1"/>
    <property type="gene ID" value="DME_0000787901"/>
</dbReference>
<dbReference type="Proteomes" id="UP000274756">
    <property type="component" value="Unassembled WGS sequence"/>
</dbReference>
<comment type="cofactor">
    <cofactor evidence="1">
        <name>Mn(2+)</name>
        <dbReference type="ChEBI" id="CHEBI:29035"/>
    </cofactor>
</comment>
<evidence type="ECO:0000256" key="2">
    <source>
        <dbReference type="ARBA" id="ARBA00006702"/>
    </source>
</evidence>
<evidence type="ECO:0000313" key="12">
    <source>
        <dbReference type="Proteomes" id="UP000038040"/>
    </source>
</evidence>
<dbReference type="InterPro" id="IPR001932">
    <property type="entry name" value="PPM-type_phosphatase-like_dom"/>
</dbReference>
<sequence>MQDVRFYLSTQVFKLISEIFFALIISVIQFYSGSEVAQYASTHLPGLLKERVSWKRGDYKEAIKEAFLEFDNLLRSKFFYTLNYLRKNLKENIAYGGPSSDTPGEDSGTTACLLLIFEDRVIVGNAGDSRAVLCRKGTAIELSVDHKPEDDLERRRIEAAGGEISIDGRVNGGLNLSRALGDHFYKKNEALPLEDQMISSNPDVNENKLEPDDEFVIVACDGIWNSLSSQEAVDFVRNRLSNGISLKEICEQMCDECLSPDTAGDGTGCDNMTVVIMQLLRKDW</sequence>
<dbReference type="GO" id="GO:0004722">
    <property type="term" value="F:protein serine/threonine phosphatase activity"/>
    <property type="evidence" value="ECO:0007669"/>
    <property type="project" value="UniProtKB-EC"/>
</dbReference>
<organism evidence="12 14">
    <name type="scientific">Dracunculus medinensis</name>
    <name type="common">Guinea worm</name>
    <dbReference type="NCBI Taxonomy" id="318479"/>
    <lineage>
        <taxon>Eukaryota</taxon>
        <taxon>Metazoa</taxon>
        <taxon>Ecdysozoa</taxon>
        <taxon>Nematoda</taxon>
        <taxon>Chromadorea</taxon>
        <taxon>Rhabditida</taxon>
        <taxon>Spirurina</taxon>
        <taxon>Dracunculoidea</taxon>
        <taxon>Dracunculidae</taxon>
        <taxon>Dracunculus</taxon>
    </lineage>
</organism>
<dbReference type="Proteomes" id="UP000038040">
    <property type="component" value="Unplaced"/>
</dbReference>
<evidence type="ECO:0000256" key="5">
    <source>
        <dbReference type="ARBA" id="ARBA00022801"/>
    </source>
</evidence>
<gene>
    <name evidence="11" type="ORF">DME_LOCUS10228</name>
</gene>
<dbReference type="EC" id="3.1.3.16" evidence="3"/>
<dbReference type="SMART" id="SM00332">
    <property type="entry name" value="PP2Cc"/>
    <property type="match status" value="1"/>
</dbReference>
<feature type="domain" description="PPM-type phosphatase" evidence="10">
    <location>
        <begin position="1"/>
        <end position="279"/>
    </location>
</feature>
<dbReference type="STRING" id="318479.A0A0N4UJN5"/>
<dbReference type="InterPro" id="IPR015655">
    <property type="entry name" value="PP2C"/>
</dbReference>
<dbReference type="GO" id="GO:0046872">
    <property type="term" value="F:metal ion binding"/>
    <property type="evidence" value="ECO:0007669"/>
    <property type="project" value="UniProtKB-KW"/>
</dbReference>
<evidence type="ECO:0000313" key="13">
    <source>
        <dbReference type="Proteomes" id="UP000274756"/>
    </source>
</evidence>
<dbReference type="AlphaFoldDB" id="A0A0N4UJN5"/>
<protein>
    <recommendedName>
        <fullName evidence="3">protein-serine/threonine phosphatase</fullName>
        <ecNumber evidence="3">3.1.3.16</ecNumber>
    </recommendedName>
</protein>